<proteinExistence type="predicted"/>
<dbReference type="InterPro" id="IPR007362">
    <property type="entry name" value="DUF429"/>
</dbReference>
<organism evidence="1">
    <name type="scientific">freshwater metagenome</name>
    <dbReference type="NCBI Taxonomy" id="449393"/>
    <lineage>
        <taxon>unclassified sequences</taxon>
        <taxon>metagenomes</taxon>
        <taxon>ecological metagenomes</taxon>
    </lineage>
</organism>
<accession>A0A6J7KFZ4</accession>
<name>A0A6J7KFZ4_9ZZZZ</name>
<protein>
    <submittedName>
        <fullName evidence="1">Unannotated protein</fullName>
    </submittedName>
</protein>
<reference evidence="1" key="1">
    <citation type="submission" date="2020-05" db="EMBL/GenBank/DDBJ databases">
        <authorList>
            <person name="Chiriac C."/>
            <person name="Salcher M."/>
            <person name="Ghai R."/>
            <person name="Kavagutti S V."/>
        </authorList>
    </citation>
    <scope>NUCLEOTIDE SEQUENCE</scope>
</reference>
<gene>
    <name evidence="1" type="ORF">UFOPK3752_01916</name>
</gene>
<sequence>MRMTSRHPLCHAHWVRVLGIDLAAQAASTGVVVLERAEGNQWMAAEIEGRADDEGLVRAVRGCAVVGVDSPLGWPVAFVKAVQAHTDHMPWTGTGNRSTLTHRDTDRAIREHGIRAPLSVSADNLGSVAMRCALLQRRWAEEVWAGSAPRDGSGTLVETYPAAALAAWGIECVGYKRGSRKDSATEVRERITNTIHEATRDWLDLDGIRKRCVMSDHVLDALICALVAIAAKSSATHPPSGEQRSVALIEGWIHVPSQSLTATSPTTLVRG</sequence>
<dbReference type="Pfam" id="PF04250">
    <property type="entry name" value="DUF429"/>
    <property type="match status" value="1"/>
</dbReference>
<evidence type="ECO:0000313" key="1">
    <source>
        <dbReference type="EMBL" id="CAB4955168.1"/>
    </source>
</evidence>
<dbReference type="AlphaFoldDB" id="A0A6J7KFZ4"/>
<dbReference type="EMBL" id="CAFBND010000104">
    <property type="protein sequence ID" value="CAB4955168.1"/>
    <property type="molecule type" value="Genomic_DNA"/>
</dbReference>